<dbReference type="Proteomes" id="UP000037716">
    <property type="component" value="Unassembled WGS sequence"/>
</dbReference>
<keyword evidence="5" id="KW-1185">Reference proteome</keyword>
<dbReference type="AlphaFoldDB" id="A0A0M9CHF1"/>
<dbReference type="EMBL" id="LGBR01000001">
    <property type="protein sequence ID" value="KOY52015.1"/>
    <property type="molecule type" value="Genomic_DNA"/>
</dbReference>
<organism evidence="2 4">
    <name type="scientific">Polaribacter dokdonensis DSW-5</name>
    <dbReference type="NCBI Taxonomy" id="1300348"/>
    <lineage>
        <taxon>Bacteria</taxon>
        <taxon>Pseudomonadati</taxon>
        <taxon>Bacteroidota</taxon>
        <taxon>Flavobacteriia</taxon>
        <taxon>Flavobacteriales</taxon>
        <taxon>Flavobacteriaceae</taxon>
    </lineage>
</organism>
<dbReference type="RefSeq" id="WP_053974154.1">
    <property type="nucleotide sequence ID" value="NZ_FNUE01000001.1"/>
</dbReference>
<dbReference type="Proteomes" id="UP000183071">
    <property type="component" value="Unassembled WGS sequence"/>
</dbReference>
<dbReference type="PATRIC" id="fig|1300348.6.peg.1574"/>
<sequence length="140" mass="15982">MKNKTNKVLGLLLFISAFVFVGCEDDATDFDRPLTITEKVAILESQEWLLKGFEESVMHTFSNGERFTYYAVNNEFTEDAIPGTEDYTISGDLLTMDFHFGNVKTYELVFSCNNTIVEFYSAGILQSTLYQRNSNYQSCL</sequence>
<evidence type="ECO:0008006" key="6">
    <source>
        <dbReference type="Google" id="ProtNLM"/>
    </source>
</evidence>
<evidence type="ECO:0000256" key="1">
    <source>
        <dbReference type="SAM" id="SignalP"/>
    </source>
</evidence>
<reference evidence="3 5" key="2">
    <citation type="submission" date="2016-10" db="EMBL/GenBank/DDBJ databases">
        <authorList>
            <person name="Varghese N."/>
            <person name="Submissions S."/>
        </authorList>
    </citation>
    <scope>NUCLEOTIDE SEQUENCE [LARGE SCALE GENOMIC DNA]</scope>
    <source>
        <strain evidence="3 5">DSW-5</strain>
    </source>
</reference>
<gene>
    <name evidence="2" type="ORF">I602_1575</name>
    <name evidence="3" type="ORF">SAMN05444353_0192</name>
</gene>
<evidence type="ECO:0000313" key="5">
    <source>
        <dbReference type="Proteomes" id="UP000183071"/>
    </source>
</evidence>
<evidence type="ECO:0000313" key="2">
    <source>
        <dbReference type="EMBL" id="KOY52015.1"/>
    </source>
</evidence>
<protein>
    <recommendedName>
        <fullName evidence="6">Lipoprotein</fullName>
    </recommendedName>
</protein>
<comment type="caution">
    <text evidence="2">The sequence shown here is derived from an EMBL/GenBank/DDBJ whole genome shotgun (WGS) entry which is preliminary data.</text>
</comment>
<dbReference type="OrthoDB" id="1189164at2"/>
<feature type="chain" id="PRO_5005832973" description="Lipoprotein" evidence="1">
    <location>
        <begin position="22"/>
        <end position="140"/>
    </location>
</feature>
<keyword evidence="1" id="KW-0732">Signal</keyword>
<dbReference type="EMBL" id="FNUE01000001">
    <property type="protein sequence ID" value="SED97720.1"/>
    <property type="molecule type" value="Genomic_DNA"/>
</dbReference>
<evidence type="ECO:0000313" key="4">
    <source>
        <dbReference type="Proteomes" id="UP000037716"/>
    </source>
</evidence>
<dbReference type="PROSITE" id="PS51257">
    <property type="entry name" value="PROKAR_LIPOPROTEIN"/>
    <property type="match status" value="1"/>
</dbReference>
<reference evidence="2 4" key="1">
    <citation type="submission" date="2015-07" db="EMBL/GenBank/DDBJ databases">
        <title>Genome of Polaribacter dokdonenesis DSW-5, isolated from seawater off Dokdo in Korea.</title>
        <authorList>
            <person name="Yoon K."/>
            <person name="Song J.Y."/>
            <person name="Kim J.F."/>
        </authorList>
    </citation>
    <scope>NUCLEOTIDE SEQUENCE [LARGE SCALE GENOMIC DNA]</scope>
    <source>
        <strain evidence="2 4">DSW-5</strain>
    </source>
</reference>
<evidence type="ECO:0000313" key="3">
    <source>
        <dbReference type="EMBL" id="SED97720.1"/>
    </source>
</evidence>
<proteinExistence type="predicted"/>
<feature type="signal peptide" evidence="1">
    <location>
        <begin position="1"/>
        <end position="21"/>
    </location>
</feature>
<accession>A0A0M9CHF1</accession>
<name>A0A0M9CHF1_9FLAO</name>